<organism evidence="2 3">
    <name type="scientific">Candidatus Doudnabacteria bacterium CG10_big_fil_rev_8_21_14_0_10_42_18</name>
    <dbReference type="NCBI Taxonomy" id="1974552"/>
    <lineage>
        <taxon>Bacteria</taxon>
        <taxon>Candidatus Doudnaibacteriota</taxon>
    </lineage>
</organism>
<accession>A0A2H0VBM5</accession>
<evidence type="ECO:0000313" key="2">
    <source>
        <dbReference type="EMBL" id="PIR96504.1"/>
    </source>
</evidence>
<evidence type="ECO:0000313" key="3">
    <source>
        <dbReference type="Proteomes" id="UP000230922"/>
    </source>
</evidence>
<protein>
    <submittedName>
        <fullName evidence="2">Uncharacterized protein</fullName>
    </submittedName>
</protein>
<proteinExistence type="predicted"/>
<keyword evidence="1" id="KW-1133">Transmembrane helix</keyword>
<sequence>MNFSKTQTFQLETFTPAQKAMAIKVAKVVGVGVAIAVAVDVISSFSNGNKDFEFSKIISQLIFPIIIFAGIFGKKGSLNQNTKLELSGNWIVYKENNRAKWKAPVAALTQIIQTQSQSSQKTETLFVTPDTNYMLPHTITKNREFLSAVEMLNPIIKIQALHPETAPMAGNSLGLPPDLTVDSGNMENYLRGAILAGLILIVIVYFLLK</sequence>
<reference evidence="3" key="1">
    <citation type="submission" date="2017-09" db="EMBL/GenBank/DDBJ databases">
        <title>Depth-based differentiation of microbial function through sediment-hosted aquifers and enrichment of novel symbionts in the deep terrestrial subsurface.</title>
        <authorList>
            <person name="Probst A.J."/>
            <person name="Ladd B."/>
            <person name="Jarett J.K."/>
            <person name="Geller-Mcgrath D.E."/>
            <person name="Sieber C.M.K."/>
            <person name="Emerson J.B."/>
            <person name="Anantharaman K."/>
            <person name="Thomas B.C."/>
            <person name="Malmstrom R."/>
            <person name="Stieglmeier M."/>
            <person name="Klingl A."/>
            <person name="Woyke T."/>
            <person name="Ryan C.M."/>
            <person name="Banfield J.F."/>
        </authorList>
    </citation>
    <scope>NUCLEOTIDE SEQUENCE [LARGE SCALE GENOMIC DNA]</scope>
</reference>
<keyword evidence="1" id="KW-0472">Membrane</keyword>
<feature type="transmembrane region" description="Helical" evidence="1">
    <location>
        <begin position="57"/>
        <end position="73"/>
    </location>
</feature>
<dbReference type="EMBL" id="PFAK01000011">
    <property type="protein sequence ID" value="PIR96504.1"/>
    <property type="molecule type" value="Genomic_DNA"/>
</dbReference>
<feature type="transmembrane region" description="Helical" evidence="1">
    <location>
        <begin position="21"/>
        <end position="45"/>
    </location>
</feature>
<feature type="transmembrane region" description="Helical" evidence="1">
    <location>
        <begin position="189"/>
        <end position="208"/>
    </location>
</feature>
<comment type="caution">
    <text evidence="2">The sequence shown here is derived from an EMBL/GenBank/DDBJ whole genome shotgun (WGS) entry which is preliminary data.</text>
</comment>
<dbReference type="Proteomes" id="UP000230922">
    <property type="component" value="Unassembled WGS sequence"/>
</dbReference>
<dbReference type="AlphaFoldDB" id="A0A2H0VBM5"/>
<name>A0A2H0VBM5_9BACT</name>
<keyword evidence="1" id="KW-0812">Transmembrane</keyword>
<gene>
    <name evidence="2" type="ORF">COT92_00770</name>
</gene>
<evidence type="ECO:0000256" key="1">
    <source>
        <dbReference type="SAM" id="Phobius"/>
    </source>
</evidence>